<evidence type="ECO:0000313" key="2">
    <source>
        <dbReference type="EMBL" id="RMY67738.1"/>
    </source>
</evidence>
<feature type="region of interest" description="Disordered" evidence="1">
    <location>
        <begin position="73"/>
        <end position="140"/>
    </location>
</feature>
<evidence type="ECO:0000313" key="3">
    <source>
        <dbReference type="Proteomes" id="UP000269276"/>
    </source>
</evidence>
<dbReference type="AlphaFoldDB" id="A0A3M7DTT1"/>
<organism evidence="2 3">
    <name type="scientific">Hortaea werneckii</name>
    <name type="common">Black yeast</name>
    <name type="synonym">Cladosporium werneckii</name>
    <dbReference type="NCBI Taxonomy" id="91943"/>
    <lineage>
        <taxon>Eukaryota</taxon>
        <taxon>Fungi</taxon>
        <taxon>Dikarya</taxon>
        <taxon>Ascomycota</taxon>
        <taxon>Pezizomycotina</taxon>
        <taxon>Dothideomycetes</taxon>
        <taxon>Dothideomycetidae</taxon>
        <taxon>Mycosphaerellales</taxon>
        <taxon>Teratosphaeriaceae</taxon>
        <taxon>Hortaea</taxon>
    </lineage>
</organism>
<accession>A0A3M7DTT1</accession>
<protein>
    <submittedName>
        <fullName evidence="2">Uncharacterized protein</fullName>
    </submittedName>
</protein>
<feature type="compositionally biased region" description="Basic and acidic residues" evidence="1">
    <location>
        <begin position="122"/>
        <end position="140"/>
    </location>
</feature>
<reference evidence="2 3" key="1">
    <citation type="journal article" date="2018" name="BMC Genomics">
        <title>Genomic evidence for intraspecific hybridization in a clonal and extremely halotolerant yeast.</title>
        <authorList>
            <person name="Gostincar C."/>
            <person name="Stajich J.E."/>
            <person name="Zupancic J."/>
            <person name="Zalar P."/>
            <person name="Gunde-Cimerman N."/>
        </authorList>
    </citation>
    <scope>NUCLEOTIDE SEQUENCE [LARGE SCALE GENOMIC DNA]</scope>
    <source>
        <strain evidence="2 3">EXF-2682</strain>
    </source>
</reference>
<name>A0A3M7DTT1_HORWE</name>
<dbReference type="EMBL" id="QWIP01000261">
    <property type="protein sequence ID" value="RMY67738.1"/>
    <property type="molecule type" value="Genomic_DNA"/>
</dbReference>
<gene>
    <name evidence="2" type="ORF">D0863_07590</name>
</gene>
<dbReference type="OrthoDB" id="4023585at2759"/>
<comment type="caution">
    <text evidence="2">The sequence shown here is derived from an EMBL/GenBank/DDBJ whole genome shotgun (WGS) entry which is preliminary data.</text>
</comment>
<dbReference type="VEuPathDB" id="FungiDB:BTJ68_09260"/>
<sequence length="140" mass="14677">MQTPNYSHPIQHQTVQNPKSDNINMFRQTIIKQARLFSTSVPARKSTVDSVKEGLHNVDKTISQQAVKGIDAARSATQSAKEAAGMKSGEAQGKAQEAAGSAKGTAQEVAGQAQGKASELAGEAKGKAAELEGEAKKKMS</sequence>
<evidence type="ECO:0000256" key="1">
    <source>
        <dbReference type="SAM" id="MobiDB-lite"/>
    </source>
</evidence>
<proteinExistence type="predicted"/>
<dbReference type="Proteomes" id="UP000269276">
    <property type="component" value="Unassembled WGS sequence"/>
</dbReference>
<feature type="compositionally biased region" description="Low complexity" evidence="1">
    <location>
        <begin position="88"/>
        <end position="104"/>
    </location>
</feature>